<organism evidence="3">
    <name type="scientific">Chromera velia CCMP2878</name>
    <dbReference type="NCBI Taxonomy" id="1169474"/>
    <lineage>
        <taxon>Eukaryota</taxon>
        <taxon>Sar</taxon>
        <taxon>Alveolata</taxon>
        <taxon>Colpodellida</taxon>
        <taxon>Chromeraceae</taxon>
        <taxon>Chromera</taxon>
    </lineage>
</organism>
<feature type="compositionally biased region" description="Basic residues" evidence="1">
    <location>
        <begin position="616"/>
        <end position="627"/>
    </location>
</feature>
<accession>A0A0G4GAK0</accession>
<dbReference type="VEuPathDB" id="CryptoDB:Cvel_4404"/>
<proteinExistence type="predicted"/>
<evidence type="ECO:0000313" key="3">
    <source>
        <dbReference type="EMBL" id="CEM25754.1"/>
    </source>
</evidence>
<feature type="compositionally biased region" description="Gly residues" evidence="1">
    <location>
        <begin position="364"/>
        <end position="374"/>
    </location>
</feature>
<dbReference type="PhylomeDB" id="A0A0G4GAK0"/>
<protein>
    <recommendedName>
        <fullName evidence="2">Reverse transcriptase Ty1/copia-type domain-containing protein</fullName>
    </recommendedName>
</protein>
<feature type="compositionally biased region" description="Basic and acidic residues" evidence="1">
    <location>
        <begin position="1"/>
        <end position="10"/>
    </location>
</feature>
<feature type="region of interest" description="Disordered" evidence="1">
    <location>
        <begin position="1147"/>
        <end position="1186"/>
    </location>
</feature>
<evidence type="ECO:0000259" key="2">
    <source>
        <dbReference type="Pfam" id="PF07727"/>
    </source>
</evidence>
<gene>
    <name evidence="3" type="ORF">Cvel_4404</name>
</gene>
<evidence type="ECO:0000256" key="1">
    <source>
        <dbReference type="SAM" id="MobiDB-lite"/>
    </source>
</evidence>
<feature type="compositionally biased region" description="Low complexity" evidence="1">
    <location>
        <begin position="663"/>
        <end position="682"/>
    </location>
</feature>
<feature type="region of interest" description="Disordered" evidence="1">
    <location>
        <begin position="364"/>
        <end position="410"/>
    </location>
</feature>
<reference evidence="3" key="1">
    <citation type="submission" date="2014-11" db="EMBL/GenBank/DDBJ databases">
        <authorList>
            <person name="Otto D Thomas"/>
            <person name="Naeem Raeece"/>
        </authorList>
    </citation>
    <scope>NUCLEOTIDE SEQUENCE</scope>
</reference>
<sequence length="1445" mass="157194">MDGDQPRGADGRFISKSPSDQSPSPSDLDLLTANINKLVQLFLSQSTSVPSPTVTPIPTTDTGKFAPWKCELLFKDTHGGRVAIVKAFEDHCKLQPASAPSDIRVAAFRQGLQKYPELYDLVSDLSPPESDDVEHCKNVILQSSGETEHKRMFTNFRSLFTLSTSDSSNVEKYIETVKAACREISRLSLQEEIVPVWSGVGDKTDLGTWRVEKKLIPLLDPLTRRQGQLASLVFINGISDSTVRANVESSITPHMPFDGDDGAVAKFRHFAQPSCFSRLPANPSIPAQTHGVQLTGRSSTGHPRPRASGPSCKHPHCEHKTHHPEECLKQHYCSDCDHWGHKTGDCDLARDHFALLRAYGYSGGGGGSGGNGGRQGKRGRQSTGLGKGRARQQGGALTGETNESEASDADLEASPAAAAVRYLSQSAFSLPVSSGFSFNGFACLLDLGASGTTCTRGWVNKHTEESGLQWTETDLPTPLSVVTACRTKVRMRRRATIPCKLNGQPAVLKLSIMETEAVTLPLIGNQRLIKLGARFDYQTGSLALPSTVINFLRAANDLFFLPLEIDETSPPESLSALNSPSVSPVAVAVDPASPVSPPLSPSPVVLANGHLPARLKAAKQKKQHRGNRTQCIRPNDNPHPDPVYVVPLPSDSPSERPDTSVGSPHQAQQQQPQQSSDIQCPSDQPPSPKFDITDFGKDELIFWRDENTGRCFLGSVRAVDPEGEGRVEVQAWGSNGKQPLASRRMQPAWCPLRDRPKLLYGAQKPSGCGPELCFLVPEEVVERNIVLSAEGTLPSHLCDTCRSVLLASPETVFPTDRLSFDSLASSAATAAIFPPPPHPTPVAGASVVYLWNEDTEVGPSAFQAAITHIPLPRRGLTAEQLDGRAKSRAAELQSLADNDAYKRVPIAKVDAEHRCSAVPTHFVDTEKRVEEGSWKYKSRVVADGTPFFDCREGVTTSCATASQSAMRIALAMAFAHSNFDPREIVVADVKTAYLTALRSDSLYVHPPKDHPDHGKFLWLLNRALYGLRDSGNLWDRSRNKTLAAAGWVPSLVRGIWWKWTGKPEAPTSRLFGILPTFVDDFAILPIGRSAVQLARKIAATGGYQIKITKPKNGTLRWAGVDFNVSRDSVHIHQTEYLLSLPLPEGMGDSADPSASVPSSVPTPPPDLFPLPPSSRELPSEPPRLLTPQEGKAFRERLGCLSWVVRDTRPDLSQGCNQLSRHSSAPTHADADYLLSLLRYARRTATSRILRISHFDVPSTSSPLSTKSWSNTALGSAGNAHPQSGWLFTLKAAILHWRAFSQKRVARSSTRAELYAAHDLVDFLECLLPVLRCVWKAGVTAEVEVDSNDLLKLVSSEMPRPTEHALQSVIESLQLCIIEKSPCTLVLHTLSLRDALDEASICLSFVPSHSNVANPLTKPMSIELLLPFFTSHSSPSVTSTTSPIVL</sequence>
<name>A0A0G4GAK0_9ALVE</name>
<feature type="region of interest" description="Disordered" evidence="1">
    <location>
        <begin position="615"/>
        <end position="693"/>
    </location>
</feature>
<feature type="compositionally biased region" description="Low complexity" evidence="1">
    <location>
        <begin position="15"/>
        <end position="27"/>
    </location>
</feature>
<dbReference type="InterPro" id="IPR013103">
    <property type="entry name" value="RVT_2"/>
</dbReference>
<feature type="domain" description="Reverse transcriptase Ty1/copia-type" evidence="2">
    <location>
        <begin position="912"/>
        <end position="1083"/>
    </location>
</feature>
<feature type="compositionally biased region" description="Low complexity" evidence="1">
    <location>
        <begin position="1149"/>
        <end position="1159"/>
    </location>
</feature>
<feature type="region of interest" description="Disordered" evidence="1">
    <location>
        <begin position="287"/>
        <end position="320"/>
    </location>
</feature>
<feature type="compositionally biased region" description="Pro residues" evidence="1">
    <location>
        <begin position="1160"/>
        <end position="1172"/>
    </location>
</feature>
<dbReference type="EMBL" id="CDMZ01001015">
    <property type="protein sequence ID" value="CEM25754.1"/>
    <property type="molecule type" value="Genomic_DNA"/>
</dbReference>
<feature type="region of interest" description="Disordered" evidence="1">
    <location>
        <begin position="1"/>
        <end position="27"/>
    </location>
</feature>
<feature type="compositionally biased region" description="Polar residues" evidence="1">
    <location>
        <begin position="287"/>
        <end position="301"/>
    </location>
</feature>
<dbReference type="Pfam" id="PF07727">
    <property type="entry name" value="RVT_2"/>
    <property type="match status" value="1"/>
</dbReference>